<proteinExistence type="predicted"/>
<dbReference type="Pfam" id="PF01757">
    <property type="entry name" value="Acyl_transf_3"/>
    <property type="match status" value="1"/>
</dbReference>
<keyword evidence="1" id="KW-0472">Membrane</keyword>
<dbReference type="Proteomes" id="UP000557193">
    <property type="component" value="Unassembled WGS sequence"/>
</dbReference>
<dbReference type="InterPro" id="IPR002656">
    <property type="entry name" value="Acyl_transf_3_dom"/>
</dbReference>
<reference evidence="3 4" key="1">
    <citation type="submission" date="2020-08" db="EMBL/GenBank/DDBJ databases">
        <title>Functional genomics of gut bacteria from endangered species of beetles.</title>
        <authorList>
            <person name="Carlos-Shanley C."/>
        </authorList>
    </citation>
    <scope>NUCLEOTIDE SEQUENCE [LARGE SCALE GENOMIC DNA]</scope>
    <source>
        <strain evidence="3 4">S00202</strain>
    </source>
</reference>
<feature type="transmembrane region" description="Helical" evidence="1">
    <location>
        <begin position="318"/>
        <end position="337"/>
    </location>
</feature>
<feature type="transmembrane region" description="Helical" evidence="1">
    <location>
        <begin position="279"/>
        <end position="297"/>
    </location>
</feature>
<dbReference type="InterPro" id="IPR050879">
    <property type="entry name" value="Acyltransferase_3"/>
</dbReference>
<gene>
    <name evidence="3" type="ORF">HNP49_000713</name>
</gene>
<feature type="transmembrane region" description="Helical" evidence="1">
    <location>
        <begin position="12"/>
        <end position="33"/>
    </location>
</feature>
<feature type="transmembrane region" description="Helical" evidence="1">
    <location>
        <begin position="240"/>
        <end position="259"/>
    </location>
</feature>
<organism evidence="3 4">
    <name type="scientific">Pseudomonas fluvialis</name>
    <dbReference type="NCBI Taxonomy" id="1793966"/>
    <lineage>
        <taxon>Bacteria</taxon>
        <taxon>Pseudomonadati</taxon>
        <taxon>Pseudomonadota</taxon>
        <taxon>Gammaproteobacteria</taxon>
        <taxon>Pseudomonadales</taxon>
        <taxon>Pseudomonadaceae</taxon>
        <taxon>Pseudomonas</taxon>
    </lineage>
</organism>
<feature type="transmembrane region" description="Helical" evidence="1">
    <location>
        <begin position="349"/>
        <end position="367"/>
    </location>
</feature>
<sequence>MQIEPYIDSRPKYLGSLDIARGIAALAVVLWHWQHFFFTGPFPGAFERLNQPFYTYLSIFYEHGWMAVDFFFVLSGFIFFRIYGQSVSERKIGARDFFILRFSRLYPLHLLTLLLVATLQWLSIKTSGKPFIYQLNDTYHFILNVFLAPAWGLQKGFSFNAPVWSVSIELLLYGIFFIVARIFQAKLWPSLFLAFFGFILQGYSELIGRGLFAFYTGGLTFLLFQLLLRSKYIAFWTHGLLVISLSAWTLTLTGLMTRLSGKLLNSLLPGDSLPAKTGSLWIVGLLLPISLLCLAMLEQRSESRRFPGKWLGEISYSSYLIHFPLQLIFFMSAKSLGFDQHIFYNPYVWLAYFATLLGLSIVTHRTFELPMQRVLRDRLLRSKNKR</sequence>
<dbReference type="GO" id="GO:0000271">
    <property type="term" value="P:polysaccharide biosynthetic process"/>
    <property type="evidence" value="ECO:0007669"/>
    <property type="project" value="TreeGrafter"/>
</dbReference>
<feature type="transmembrane region" description="Helical" evidence="1">
    <location>
        <begin position="161"/>
        <end position="180"/>
    </location>
</feature>
<feature type="transmembrane region" description="Helical" evidence="1">
    <location>
        <begin position="64"/>
        <end position="84"/>
    </location>
</feature>
<comment type="caution">
    <text evidence="3">The sequence shown here is derived from an EMBL/GenBank/DDBJ whole genome shotgun (WGS) entry which is preliminary data.</text>
</comment>
<keyword evidence="1" id="KW-0812">Transmembrane</keyword>
<evidence type="ECO:0000256" key="1">
    <source>
        <dbReference type="SAM" id="Phobius"/>
    </source>
</evidence>
<dbReference type="EMBL" id="JACHLL010000001">
    <property type="protein sequence ID" value="MBB6340563.1"/>
    <property type="molecule type" value="Genomic_DNA"/>
</dbReference>
<name>A0A7X0EQZ0_9PSED</name>
<evidence type="ECO:0000313" key="4">
    <source>
        <dbReference type="Proteomes" id="UP000557193"/>
    </source>
</evidence>
<keyword evidence="1" id="KW-1133">Transmembrane helix</keyword>
<keyword evidence="4" id="KW-1185">Reference proteome</keyword>
<protein>
    <submittedName>
        <fullName evidence="3">Peptidoglycan/LPS O-acetylase OafA/YrhL</fullName>
    </submittedName>
</protein>
<dbReference type="PANTHER" id="PTHR23028">
    <property type="entry name" value="ACETYLTRANSFERASE"/>
    <property type="match status" value="1"/>
</dbReference>
<accession>A0A7X0EQZ0</accession>
<feature type="transmembrane region" description="Helical" evidence="1">
    <location>
        <begin position="105"/>
        <end position="124"/>
    </location>
</feature>
<evidence type="ECO:0000313" key="3">
    <source>
        <dbReference type="EMBL" id="MBB6340563.1"/>
    </source>
</evidence>
<dbReference type="GO" id="GO:0016020">
    <property type="term" value="C:membrane"/>
    <property type="evidence" value="ECO:0007669"/>
    <property type="project" value="TreeGrafter"/>
</dbReference>
<feature type="transmembrane region" description="Helical" evidence="1">
    <location>
        <begin position="210"/>
        <end position="228"/>
    </location>
</feature>
<evidence type="ECO:0000259" key="2">
    <source>
        <dbReference type="Pfam" id="PF01757"/>
    </source>
</evidence>
<dbReference type="GO" id="GO:0016747">
    <property type="term" value="F:acyltransferase activity, transferring groups other than amino-acyl groups"/>
    <property type="evidence" value="ECO:0007669"/>
    <property type="project" value="InterPro"/>
</dbReference>
<dbReference type="AlphaFoldDB" id="A0A7X0EQZ0"/>
<feature type="transmembrane region" description="Helical" evidence="1">
    <location>
        <begin position="187"/>
        <end position="204"/>
    </location>
</feature>
<dbReference type="RefSeq" id="WP_184680668.1">
    <property type="nucleotide sequence ID" value="NZ_JACHLL010000001.1"/>
</dbReference>
<dbReference type="PANTHER" id="PTHR23028:SF53">
    <property type="entry name" value="ACYL_TRANSF_3 DOMAIN-CONTAINING PROTEIN"/>
    <property type="match status" value="1"/>
</dbReference>
<feature type="domain" description="Acyltransferase 3" evidence="2">
    <location>
        <begin position="16"/>
        <end position="363"/>
    </location>
</feature>